<dbReference type="InterPro" id="IPR039425">
    <property type="entry name" value="RNA_pol_sigma-70-like"/>
</dbReference>
<dbReference type="GO" id="GO:0000428">
    <property type="term" value="C:DNA-directed RNA polymerase complex"/>
    <property type="evidence" value="ECO:0007669"/>
    <property type="project" value="UniProtKB-KW"/>
</dbReference>
<dbReference type="InterPro" id="IPR013325">
    <property type="entry name" value="RNA_pol_sigma_r2"/>
</dbReference>
<keyword evidence="2" id="KW-0805">Transcription regulation</keyword>
<comment type="similarity">
    <text evidence="1">Belongs to the sigma-70 factor family. ECF subfamily.</text>
</comment>
<keyword evidence="9" id="KW-0240">DNA-directed RNA polymerase</keyword>
<dbReference type="Proteomes" id="UP000299211">
    <property type="component" value="Unassembled WGS sequence"/>
</dbReference>
<feature type="region of interest" description="Disordered" evidence="6">
    <location>
        <begin position="181"/>
        <end position="227"/>
    </location>
</feature>
<dbReference type="AlphaFoldDB" id="A0A4D4N5G8"/>
<dbReference type="NCBIfam" id="TIGR02937">
    <property type="entry name" value="sigma70-ECF"/>
    <property type="match status" value="1"/>
</dbReference>
<evidence type="ECO:0000313" key="9">
    <source>
        <dbReference type="EMBL" id="GDY79633.1"/>
    </source>
</evidence>
<dbReference type="EMBL" id="BJHY01000002">
    <property type="protein sequence ID" value="GDY79633.1"/>
    <property type="molecule type" value="Genomic_DNA"/>
</dbReference>
<dbReference type="Gene3D" id="1.10.10.10">
    <property type="entry name" value="Winged helix-like DNA-binding domain superfamily/Winged helix DNA-binding domain"/>
    <property type="match status" value="1"/>
</dbReference>
<dbReference type="Pfam" id="PF08281">
    <property type="entry name" value="Sigma70_r4_2"/>
    <property type="match status" value="1"/>
</dbReference>
<dbReference type="SUPFAM" id="SSF88946">
    <property type="entry name" value="Sigma2 domain of RNA polymerase sigma factors"/>
    <property type="match status" value="1"/>
</dbReference>
<proteinExistence type="inferred from homology"/>
<evidence type="ECO:0000259" key="8">
    <source>
        <dbReference type="Pfam" id="PF08281"/>
    </source>
</evidence>
<dbReference type="GO" id="GO:0006352">
    <property type="term" value="P:DNA-templated transcription initiation"/>
    <property type="evidence" value="ECO:0007669"/>
    <property type="project" value="InterPro"/>
</dbReference>
<evidence type="ECO:0000256" key="1">
    <source>
        <dbReference type="ARBA" id="ARBA00010641"/>
    </source>
</evidence>
<comment type="caution">
    <text evidence="9">The sequence shown here is derived from an EMBL/GenBank/DDBJ whole genome shotgun (WGS) entry which is preliminary data.</text>
</comment>
<dbReference type="InterPro" id="IPR013249">
    <property type="entry name" value="RNA_pol_sigma70_r4_t2"/>
</dbReference>
<gene>
    <name evidence="9" type="primary">rpoE_7</name>
    <name evidence="9" type="ORF">SAV31267_091180</name>
</gene>
<dbReference type="CDD" id="cd06171">
    <property type="entry name" value="Sigma70_r4"/>
    <property type="match status" value="1"/>
</dbReference>
<name>A0A4D4N5G8_STRAX</name>
<dbReference type="InterPro" id="IPR013324">
    <property type="entry name" value="RNA_pol_sigma_r3/r4-like"/>
</dbReference>
<dbReference type="GO" id="GO:0003677">
    <property type="term" value="F:DNA binding"/>
    <property type="evidence" value="ECO:0007669"/>
    <property type="project" value="UniProtKB-KW"/>
</dbReference>
<feature type="domain" description="RNA polymerase sigma-70 region 2" evidence="7">
    <location>
        <begin position="24"/>
        <end position="92"/>
    </location>
</feature>
<dbReference type="PANTHER" id="PTHR43133:SF8">
    <property type="entry name" value="RNA POLYMERASE SIGMA FACTOR HI_1459-RELATED"/>
    <property type="match status" value="1"/>
</dbReference>
<evidence type="ECO:0000256" key="3">
    <source>
        <dbReference type="ARBA" id="ARBA00023082"/>
    </source>
</evidence>
<dbReference type="InterPro" id="IPR014284">
    <property type="entry name" value="RNA_pol_sigma-70_dom"/>
</dbReference>
<dbReference type="PANTHER" id="PTHR43133">
    <property type="entry name" value="RNA POLYMERASE ECF-TYPE SIGMA FACTO"/>
    <property type="match status" value="1"/>
</dbReference>
<evidence type="ECO:0000256" key="4">
    <source>
        <dbReference type="ARBA" id="ARBA00023125"/>
    </source>
</evidence>
<dbReference type="InterPro" id="IPR007627">
    <property type="entry name" value="RNA_pol_sigma70_r2"/>
</dbReference>
<feature type="compositionally biased region" description="Basic and acidic residues" evidence="6">
    <location>
        <begin position="211"/>
        <end position="227"/>
    </location>
</feature>
<keyword evidence="4" id="KW-0238">DNA-binding</keyword>
<accession>A0A4D4N5G8</accession>
<dbReference type="GO" id="GO:0016987">
    <property type="term" value="F:sigma factor activity"/>
    <property type="evidence" value="ECO:0007669"/>
    <property type="project" value="UniProtKB-KW"/>
</dbReference>
<dbReference type="Gene3D" id="1.10.1740.10">
    <property type="match status" value="1"/>
</dbReference>
<reference evidence="9 10" key="1">
    <citation type="submission" date="2019-04" db="EMBL/GenBank/DDBJ databases">
        <title>Draft genome sequences of Streptomyces avermitilis ATCC 31267.</title>
        <authorList>
            <person name="Komaki H."/>
            <person name="Tamura T."/>
            <person name="Hosoyama A."/>
        </authorList>
    </citation>
    <scope>NUCLEOTIDE SEQUENCE [LARGE SCALE GENOMIC DNA]</scope>
    <source>
        <strain evidence="9 10">ATCC 31267</strain>
    </source>
</reference>
<dbReference type="STRING" id="33903.AQJ43_31825"/>
<evidence type="ECO:0000256" key="6">
    <source>
        <dbReference type="SAM" id="MobiDB-lite"/>
    </source>
</evidence>
<feature type="domain" description="RNA polymerase sigma factor 70 region 4 type 2" evidence="8">
    <location>
        <begin position="128"/>
        <end position="177"/>
    </location>
</feature>
<keyword evidence="3" id="KW-0731">Sigma factor</keyword>
<evidence type="ECO:0000313" key="10">
    <source>
        <dbReference type="Proteomes" id="UP000299211"/>
    </source>
</evidence>
<dbReference type="SUPFAM" id="SSF88659">
    <property type="entry name" value="Sigma3 and sigma4 domains of RNA polymerase sigma factors"/>
    <property type="match status" value="1"/>
</dbReference>
<dbReference type="Pfam" id="PF04542">
    <property type="entry name" value="Sigma70_r2"/>
    <property type="match status" value="1"/>
</dbReference>
<evidence type="ECO:0000256" key="2">
    <source>
        <dbReference type="ARBA" id="ARBA00023015"/>
    </source>
</evidence>
<keyword evidence="5" id="KW-0804">Transcription</keyword>
<protein>
    <submittedName>
        <fullName evidence="9">DNA-directed RNA polymerase sigma-70 factor</fullName>
    </submittedName>
</protein>
<dbReference type="InterPro" id="IPR036388">
    <property type="entry name" value="WH-like_DNA-bd_sf"/>
</dbReference>
<evidence type="ECO:0000259" key="7">
    <source>
        <dbReference type="Pfam" id="PF04542"/>
    </source>
</evidence>
<evidence type="ECO:0000256" key="5">
    <source>
        <dbReference type="ARBA" id="ARBA00023163"/>
    </source>
</evidence>
<organism evidence="9 10">
    <name type="scientific">Streptomyces avermitilis</name>
    <dbReference type="NCBI Taxonomy" id="33903"/>
    <lineage>
        <taxon>Bacteria</taxon>
        <taxon>Bacillati</taxon>
        <taxon>Actinomycetota</taxon>
        <taxon>Actinomycetes</taxon>
        <taxon>Kitasatosporales</taxon>
        <taxon>Streptomycetaceae</taxon>
        <taxon>Streptomyces</taxon>
    </lineage>
</organism>
<sequence>MDGAERLRGGPAAAVRDPQLFEEFYRRHVDAVMRFVARRVDDPHTAADLTAEIFLAVLDSVHTYRPHLGSETAWLYGIARNVVSSERRRVAREAERDLRFSGRRLLEADDIVRLEDRLDAESPGRHALAALARLPEGERAVMELVAVDQLTVTEAAAALGIRQVTARVRLHRARKALREEADVKAAKTNPVAAQASSPGAETPDASLLYVTREKHEHEDDVRGPATG</sequence>